<dbReference type="GO" id="GO:0003746">
    <property type="term" value="F:translation elongation factor activity"/>
    <property type="evidence" value="ECO:0007669"/>
    <property type="project" value="UniProtKB-KW"/>
</dbReference>
<dbReference type="InterPro" id="IPR000795">
    <property type="entry name" value="T_Tr_GTP-bd_dom"/>
</dbReference>
<sequence>MIVGTAGHIDHGKTTLVKALTGTDADRLKEEKQRGITIDLGFAYARFADDAITGFIDVPGHERFIHTMLAGAGGIDYALLVVAADDGIKPQTLEHLAILDLLGVSRGLVCITKADLADPARLQTLSAEIHALLAPTSLKDVEILPVSAATGDGIDALKTRLADAERATTAASADGRFRLSVDRSFTLSGAGTVVTGTVLSGSVAVGDRVTVSPSGLSARIRSIHAQNQQTERGFAGQRCALNLAGESISKDAVGRGDMVLDPVLHAPTTRIDVELSVLDSEPKPLGDWFSARFHHASAETGARIVPLEGPVAPGSRGKVQLVLDQPIAATVGDRFILRDVSAQRTIGGGRLIDLRAPLRKRRTPERLGLLDAAAHPDAGRALRAMLDTAPFLVDLQAFAQDRALSEAQLQAAIRFADAEMVESPSGRHALSRENRQRFSSEVHNLLETFHADNPDLQGMGRERLRLQVTPRLPAPAFLTALRAEQAAGTVALEGAFARLPGHEVRLNAQEEALYNQILPFLQGENRFRPLRVRDFAEQLGVDEREIRRVLKLCARLGRLDQIRHDHFFTRQTTAEMVAIIRDVAAKTQRGEFTAALFRDRVNNGRKVAIEILEFFDRQGVTIRRGDLRRINPHRLDLYDAASESTAGALSVKD</sequence>
<keyword evidence="4" id="KW-0547">Nucleotide-binding</keyword>
<dbReference type="NCBIfam" id="TIGR00475">
    <property type="entry name" value="selB"/>
    <property type="match status" value="1"/>
</dbReference>
<dbReference type="Pfam" id="PF00009">
    <property type="entry name" value="GTP_EFTU"/>
    <property type="match status" value="1"/>
</dbReference>
<dbReference type="InterPro" id="IPR009000">
    <property type="entry name" value="Transl_B-barrel_sf"/>
</dbReference>
<dbReference type="InterPro" id="IPR027417">
    <property type="entry name" value="P-loop_NTPase"/>
</dbReference>
<dbReference type="InterPro" id="IPR009001">
    <property type="entry name" value="Transl_elong_EF1A/Init_IF2_C"/>
</dbReference>
<accession>A0ABS5RRM6</accession>
<dbReference type="PANTHER" id="PTHR43721">
    <property type="entry name" value="ELONGATION FACTOR TU-RELATED"/>
    <property type="match status" value="1"/>
</dbReference>
<dbReference type="CDD" id="cd15491">
    <property type="entry name" value="selB_III"/>
    <property type="match status" value="1"/>
</dbReference>
<comment type="function">
    <text evidence="7">Translation factor necessary for the incorporation of selenocysteine into proteins. It probably replaces EF-Tu for the insertion of selenocysteine directed by the UGA codon. SelB binds GTP and GDP.</text>
</comment>
<protein>
    <recommendedName>
        <fullName evidence="2">Selenocysteine-specific elongation factor</fullName>
    </recommendedName>
    <alternativeName>
        <fullName evidence="8">SelB translation factor</fullName>
    </alternativeName>
</protein>
<dbReference type="Pfam" id="PF03144">
    <property type="entry name" value="GTP_EFTU_D2"/>
    <property type="match status" value="1"/>
</dbReference>
<dbReference type="InterPro" id="IPR036390">
    <property type="entry name" value="WH_DNA-bd_sf"/>
</dbReference>
<name>A0ABS5RRM6_9HYPH</name>
<evidence type="ECO:0000256" key="4">
    <source>
        <dbReference type="ARBA" id="ARBA00022741"/>
    </source>
</evidence>
<dbReference type="Pfam" id="PF21214">
    <property type="entry name" value="WHD_2nd_SelB_bact"/>
    <property type="match status" value="1"/>
</dbReference>
<keyword evidence="10" id="KW-0251">Elongation factor</keyword>
<dbReference type="RefSeq" id="WP_213983238.1">
    <property type="nucleotide sequence ID" value="NZ_JAFMNX010000001.1"/>
</dbReference>
<dbReference type="SUPFAM" id="SSF46785">
    <property type="entry name" value="Winged helix' DNA-binding domain"/>
    <property type="match status" value="3"/>
</dbReference>
<dbReference type="CDD" id="cd03696">
    <property type="entry name" value="SelB_II"/>
    <property type="match status" value="1"/>
</dbReference>
<dbReference type="Gene3D" id="1.10.10.10">
    <property type="entry name" value="Winged helix-like DNA-binding domain superfamily/Winged helix DNA-binding domain"/>
    <property type="match status" value="3"/>
</dbReference>
<keyword evidence="3" id="KW-0963">Cytoplasm</keyword>
<gene>
    <name evidence="10" type="primary">selB</name>
    <name evidence="10" type="ORF">JYU29_02820</name>
</gene>
<dbReference type="Proteomes" id="UP001297272">
    <property type="component" value="Unassembled WGS sequence"/>
</dbReference>
<dbReference type="InterPro" id="IPR015191">
    <property type="entry name" value="SelB_WHD4"/>
</dbReference>
<comment type="subcellular location">
    <subcellularLocation>
        <location evidence="1">Cytoplasm</location>
    </subcellularLocation>
</comment>
<evidence type="ECO:0000256" key="8">
    <source>
        <dbReference type="ARBA" id="ARBA00031615"/>
    </source>
</evidence>
<dbReference type="Pfam" id="PF09106">
    <property type="entry name" value="WHD_2nd_SelB"/>
    <property type="match status" value="1"/>
</dbReference>
<dbReference type="SUPFAM" id="SSF50447">
    <property type="entry name" value="Translation proteins"/>
    <property type="match status" value="1"/>
</dbReference>
<evidence type="ECO:0000256" key="1">
    <source>
        <dbReference type="ARBA" id="ARBA00004496"/>
    </source>
</evidence>
<feature type="domain" description="Tr-type G" evidence="9">
    <location>
        <begin position="1"/>
        <end position="168"/>
    </location>
</feature>
<dbReference type="CDD" id="cd04171">
    <property type="entry name" value="SelB"/>
    <property type="match status" value="1"/>
</dbReference>
<dbReference type="PRINTS" id="PR00315">
    <property type="entry name" value="ELONGATNFCT"/>
</dbReference>
<dbReference type="PANTHER" id="PTHR43721:SF22">
    <property type="entry name" value="ELONGATION FACTOR TU, MITOCHONDRIAL"/>
    <property type="match status" value="1"/>
</dbReference>
<dbReference type="InterPro" id="IPR004535">
    <property type="entry name" value="Transl_elong_SelB"/>
</dbReference>
<evidence type="ECO:0000256" key="7">
    <source>
        <dbReference type="ARBA" id="ARBA00025526"/>
    </source>
</evidence>
<proteinExistence type="predicted"/>
<evidence type="ECO:0000313" key="10">
    <source>
        <dbReference type="EMBL" id="MBS9719617.1"/>
    </source>
</evidence>
<evidence type="ECO:0000259" key="9">
    <source>
        <dbReference type="PROSITE" id="PS51722"/>
    </source>
</evidence>
<dbReference type="PROSITE" id="PS51722">
    <property type="entry name" value="G_TR_2"/>
    <property type="match status" value="1"/>
</dbReference>
<comment type="caution">
    <text evidence="10">The sequence shown here is derived from an EMBL/GenBank/DDBJ whole genome shotgun (WGS) entry which is preliminary data.</text>
</comment>
<dbReference type="Pfam" id="PF09107">
    <property type="entry name" value="WHD_3rd_SelB"/>
    <property type="match status" value="1"/>
</dbReference>
<evidence type="ECO:0000256" key="5">
    <source>
        <dbReference type="ARBA" id="ARBA00022917"/>
    </source>
</evidence>
<organism evidence="10 11">
    <name type="scientific">Tianweitania aestuarii</name>
    <dbReference type="NCBI Taxonomy" id="2814886"/>
    <lineage>
        <taxon>Bacteria</taxon>
        <taxon>Pseudomonadati</taxon>
        <taxon>Pseudomonadota</taxon>
        <taxon>Alphaproteobacteria</taxon>
        <taxon>Hyphomicrobiales</taxon>
        <taxon>Phyllobacteriaceae</taxon>
        <taxon>Tianweitania</taxon>
    </lineage>
</organism>
<dbReference type="InterPro" id="IPR036388">
    <property type="entry name" value="WH-like_DNA-bd_sf"/>
</dbReference>
<dbReference type="Pfam" id="PF25461">
    <property type="entry name" value="Beta-barrel_SelB"/>
    <property type="match status" value="1"/>
</dbReference>
<evidence type="ECO:0000256" key="2">
    <source>
        <dbReference type="ARBA" id="ARBA00015953"/>
    </source>
</evidence>
<keyword evidence="5" id="KW-0648">Protein biosynthesis</keyword>
<dbReference type="InterPro" id="IPR050055">
    <property type="entry name" value="EF-Tu_GTPase"/>
</dbReference>
<evidence type="ECO:0000256" key="6">
    <source>
        <dbReference type="ARBA" id="ARBA00023134"/>
    </source>
</evidence>
<dbReference type="Gene3D" id="3.40.50.300">
    <property type="entry name" value="P-loop containing nucleotide triphosphate hydrolases"/>
    <property type="match status" value="1"/>
</dbReference>
<dbReference type="InterPro" id="IPR057335">
    <property type="entry name" value="Beta-barrel_SelB"/>
</dbReference>
<dbReference type="InterPro" id="IPR015190">
    <property type="entry name" value="Elong_fac_SelB-wing-hlx_typ-2"/>
</dbReference>
<reference evidence="10 11" key="1">
    <citation type="submission" date="2021-03" db="EMBL/GenBank/DDBJ databases">
        <title>Tianweitania aestuarii sp. nov., isolated from a tidal flat.</title>
        <authorList>
            <person name="Park S."/>
            <person name="Yoon J.-H."/>
        </authorList>
    </citation>
    <scope>NUCLEOTIDE SEQUENCE [LARGE SCALE GENOMIC DNA]</scope>
    <source>
        <strain evidence="10 11">BSSL-BM11</strain>
    </source>
</reference>
<keyword evidence="11" id="KW-1185">Reference proteome</keyword>
<evidence type="ECO:0000313" key="11">
    <source>
        <dbReference type="Proteomes" id="UP001297272"/>
    </source>
</evidence>
<dbReference type="EMBL" id="JAFMNX010000001">
    <property type="protein sequence ID" value="MBS9719617.1"/>
    <property type="molecule type" value="Genomic_DNA"/>
</dbReference>
<dbReference type="InterPro" id="IPR004161">
    <property type="entry name" value="EFTu-like_2"/>
</dbReference>
<dbReference type="SUPFAM" id="SSF50465">
    <property type="entry name" value="EF-Tu/eEF-1alpha/eIF2-gamma C-terminal domain"/>
    <property type="match status" value="1"/>
</dbReference>
<dbReference type="Gene3D" id="2.40.30.10">
    <property type="entry name" value="Translation factors"/>
    <property type="match status" value="1"/>
</dbReference>
<dbReference type="SUPFAM" id="SSF52540">
    <property type="entry name" value="P-loop containing nucleoside triphosphate hydrolases"/>
    <property type="match status" value="1"/>
</dbReference>
<evidence type="ECO:0000256" key="3">
    <source>
        <dbReference type="ARBA" id="ARBA00022490"/>
    </source>
</evidence>
<keyword evidence="6" id="KW-0342">GTP-binding</keyword>
<dbReference type="InterPro" id="IPR048931">
    <property type="entry name" value="WHD_2nd_SelB_bact"/>
</dbReference>